<evidence type="ECO:0000313" key="2">
    <source>
        <dbReference type="Proteomes" id="UP001066276"/>
    </source>
</evidence>
<keyword evidence="2" id="KW-1185">Reference proteome</keyword>
<comment type="caution">
    <text evidence="1">The sequence shown here is derived from an EMBL/GenBank/DDBJ whole genome shotgun (WGS) entry which is preliminary data.</text>
</comment>
<dbReference type="EMBL" id="JANPWB010000011">
    <property type="protein sequence ID" value="KAJ1125270.1"/>
    <property type="molecule type" value="Genomic_DNA"/>
</dbReference>
<reference evidence="1" key="1">
    <citation type="journal article" date="2022" name="bioRxiv">
        <title>Sequencing and chromosome-scale assembly of the giantPleurodeles waltlgenome.</title>
        <authorList>
            <person name="Brown T."/>
            <person name="Elewa A."/>
            <person name="Iarovenko S."/>
            <person name="Subramanian E."/>
            <person name="Araus A.J."/>
            <person name="Petzold A."/>
            <person name="Susuki M."/>
            <person name="Suzuki K.-i.T."/>
            <person name="Hayashi T."/>
            <person name="Toyoda A."/>
            <person name="Oliveira C."/>
            <person name="Osipova E."/>
            <person name="Leigh N.D."/>
            <person name="Simon A."/>
            <person name="Yun M.H."/>
        </authorList>
    </citation>
    <scope>NUCLEOTIDE SEQUENCE</scope>
    <source>
        <strain evidence="1">20211129_DDA</strain>
        <tissue evidence="1">Liver</tissue>
    </source>
</reference>
<name>A0AAV7PIY4_PLEWA</name>
<sequence length="118" mass="12898">MVAQAPDLEGESVNDGIDPDDYVVGYASVEDAVEIVRAKGCGALMTKADIESDFRLLPEIRLHFGEPARSQSLPSLDQRLKETSPVTLEQNIARITGEDYTCLFEWTGEVQEAAVLKG</sequence>
<accession>A0AAV7PIY4</accession>
<protein>
    <submittedName>
        <fullName evidence="1">Uncharacterized protein</fullName>
    </submittedName>
</protein>
<dbReference type="AlphaFoldDB" id="A0AAV7PIY4"/>
<proteinExistence type="predicted"/>
<gene>
    <name evidence="1" type="ORF">NDU88_003703</name>
</gene>
<evidence type="ECO:0000313" key="1">
    <source>
        <dbReference type="EMBL" id="KAJ1125270.1"/>
    </source>
</evidence>
<organism evidence="1 2">
    <name type="scientific">Pleurodeles waltl</name>
    <name type="common">Iberian ribbed newt</name>
    <dbReference type="NCBI Taxonomy" id="8319"/>
    <lineage>
        <taxon>Eukaryota</taxon>
        <taxon>Metazoa</taxon>
        <taxon>Chordata</taxon>
        <taxon>Craniata</taxon>
        <taxon>Vertebrata</taxon>
        <taxon>Euteleostomi</taxon>
        <taxon>Amphibia</taxon>
        <taxon>Batrachia</taxon>
        <taxon>Caudata</taxon>
        <taxon>Salamandroidea</taxon>
        <taxon>Salamandridae</taxon>
        <taxon>Pleurodelinae</taxon>
        <taxon>Pleurodeles</taxon>
    </lineage>
</organism>
<dbReference type="Proteomes" id="UP001066276">
    <property type="component" value="Chromosome 7"/>
</dbReference>